<feature type="transmembrane region" description="Helical" evidence="11">
    <location>
        <begin position="62"/>
        <end position="83"/>
    </location>
</feature>
<keyword evidence="7 10" id="KW-0675">Receptor</keyword>
<evidence type="ECO:0000313" key="14">
    <source>
        <dbReference type="Proteomes" id="UP000005408"/>
    </source>
</evidence>
<dbReference type="OMA" id="EREWITE"/>
<keyword evidence="14" id="KW-1185">Reference proteome</keyword>
<evidence type="ECO:0000256" key="6">
    <source>
        <dbReference type="ARBA" id="ARBA00023136"/>
    </source>
</evidence>
<dbReference type="Proteomes" id="UP000005408">
    <property type="component" value="Unassembled WGS sequence"/>
</dbReference>
<dbReference type="EnsemblMetazoa" id="G23144.1">
    <property type="protein sequence ID" value="G23144.1:cds"/>
    <property type="gene ID" value="G23144"/>
</dbReference>
<protein>
    <recommendedName>
        <fullName evidence="12">G-protein coupled receptors family 1 profile domain-containing protein</fullName>
    </recommendedName>
</protein>
<keyword evidence="9 10" id="KW-0807">Transducer</keyword>
<name>A0A8W8KAU5_MAGGI</name>
<proteinExistence type="inferred from homology"/>
<dbReference type="PROSITE" id="PS00237">
    <property type="entry name" value="G_PROTEIN_RECEP_F1_1"/>
    <property type="match status" value="1"/>
</dbReference>
<dbReference type="Pfam" id="PF00001">
    <property type="entry name" value="7tm_1"/>
    <property type="match status" value="1"/>
</dbReference>
<feature type="transmembrane region" description="Helical" evidence="11">
    <location>
        <begin position="193"/>
        <end position="215"/>
    </location>
</feature>
<evidence type="ECO:0000256" key="4">
    <source>
        <dbReference type="ARBA" id="ARBA00022989"/>
    </source>
</evidence>
<dbReference type="GO" id="GO:0007204">
    <property type="term" value="P:positive regulation of cytosolic calcium ion concentration"/>
    <property type="evidence" value="ECO:0007669"/>
    <property type="project" value="TreeGrafter"/>
</dbReference>
<dbReference type="PRINTS" id="PR01788">
    <property type="entry name" value="PROSTANOIDR"/>
</dbReference>
<evidence type="ECO:0000256" key="7">
    <source>
        <dbReference type="ARBA" id="ARBA00023170"/>
    </source>
</evidence>
<comment type="subcellular location">
    <subcellularLocation>
        <location evidence="1">Cell membrane</location>
        <topology evidence="1">Multi-pass membrane protein</topology>
    </subcellularLocation>
</comment>
<feature type="transmembrane region" description="Helical" evidence="11">
    <location>
        <begin position="235"/>
        <end position="255"/>
    </location>
</feature>
<sequence length="344" mass="38660">MDSELEIGVTNTFNNSNSTDETVVSESIVPPSLQYLFGVSGNLIAMILLYRSSGRHKWKPFYRLVGALAITDFCGIALVYPAVMVRYISGFTYDFPKELCGFVSFWFSFSFLSSAFIVSAMSFDRFLAVTFPIFYRKSQVKRTNIILVIIWIFVACISSLNLVGVGSVKNFYPGSWCFLDFANKGTLERINTYIYSITGLLVLSTTVVFNIAVVYAVKRKPKRSASDIKRKRNEIFIIVFLFSIVTLFSICWVPLMVRMLINASSSDPKNGPEELLAVRMTISNAIVDPWIYIILRKENLIKISKLVQRVRKSGRLPTLCSTKESPGVCEVSTISTSRTGSTQL</sequence>
<evidence type="ECO:0000313" key="13">
    <source>
        <dbReference type="EnsemblMetazoa" id="G23144.1:cds"/>
    </source>
</evidence>
<keyword evidence="5 10" id="KW-0297">G-protein coupled receptor</keyword>
<keyword evidence="4 11" id="KW-1133">Transmembrane helix</keyword>
<evidence type="ECO:0000256" key="9">
    <source>
        <dbReference type="ARBA" id="ARBA00023224"/>
    </source>
</evidence>
<dbReference type="PANTHER" id="PTHR11866:SF16">
    <property type="entry name" value="PROSTAGLANDIN E2 RECEPTOR EP4 SUBTYPE-LIKE PROTEIN"/>
    <property type="match status" value="1"/>
</dbReference>
<dbReference type="PRINTS" id="PR00237">
    <property type="entry name" value="GPCRRHODOPSN"/>
</dbReference>
<feature type="transmembrane region" description="Helical" evidence="11">
    <location>
        <begin position="103"/>
        <end position="123"/>
    </location>
</feature>
<evidence type="ECO:0000259" key="12">
    <source>
        <dbReference type="PROSITE" id="PS50262"/>
    </source>
</evidence>
<reference evidence="13" key="1">
    <citation type="submission" date="2022-08" db="UniProtKB">
        <authorList>
            <consortium name="EnsemblMetazoa"/>
        </authorList>
    </citation>
    <scope>IDENTIFICATION</scope>
    <source>
        <strain evidence="13">05x7-T-G4-1.051#20</strain>
    </source>
</reference>
<evidence type="ECO:0000256" key="10">
    <source>
        <dbReference type="RuleBase" id="RU000688"/>
    </source>
</evidence>
<keyword evidence="3 10" id="KW-0812">Transmembrane</keyword>
<dbReference type="GO" id="GO:0004930">
    <property type="term" value="F:G protein-coupled receptor activity"/>
    <property type="evidence" value="ECO:0007669"/>
    <property type="project" value="UniProtKB-KW"/>
</dbReference>
<dbReference type="PANTHER" id="PTHR11866">
    <property type="entry name" value="G-PROTEIN COUPLED RECEPTOR FAMILY 1 MEMBER"/>
    <property type="match status" value="1"/>
</dbReference>
<dbReference type="OrthoDB" id="5959154at2759"/>
<feature type="transmembrane region" description="Helical" evidence="11">
    <location>
        <begin position="144"/>
        <end position="163"/>
    </location>
</feature>
<evidence type="ECO:0000256" key="3">
    <source>
        <dbReference type="ARBA" id="ARBA00022692"/>
    </source>
</evidence>
<keyword evidence="2" id="KW-1003">Cell membrane</keyword>
<dbReference type="GO" id="GO:0007189">
    <property type="term" value="P:adenylate cyclase-activating G protein-coupled receptor signaling pathway"/>
    <property type="evidence" value="ECO:0007669"/>
    <property type="project" value="TreeGrafter"/>
</dbReference>
<accession>A0A8W8KAU5</accession>
<evidence type="ECO:0000256" key="8">
    <source>
        <dbReference type="ARBA" id="ARBA00023180"/>
    </source>
</evidence>
<comment type="similarity">
    <text evidence="10">Belongs to the G-protein coupled receptor 1 family.</text>
</comment>
<dbReference type="CDD" id="cd14981">
    <property type="entry name" value="7tmA_Prostanoid_R"/>
    <property type="match status" value="1"/>
</dbReference>
<evidence type="ECO:0000256" key="11">
    <source>
        <dbReference type="SAM" id="Phobius"/>
    </source>
</evidence>
<evidence type="ECO:0000256" key="1">
    <source>
        <dbReference type="ARBA" id="ARBA00004651"/>
    </source>
</evidence>
<dbReference type="PROSITE" id="PS50262">
    <property type="entry name" value="G_PROTEIN_RECEP_F1_2"/>
    <property type="match status" value="1"/>
</dbReference>
<dbReference type="GO" id="GO:0005886">
    <property type="term" value="C:plasma membrane"/>
    <property type="evidence" value="ECO:0007669"/>
    <property type="project" value="UniProtKB-SubCell"/>
</dbReference>
<dbReference type="AlphaFoldDB" id="A0A8W8KAU5"/>
<evidence type="ECO:0000256" key="2">
    <source>
        <dbReference type="ARBA" id="ARBA00022475"/>
    </source>
</evidence>
<dbReference type="SUPFAM" id="SSF81321">
    <property type="entry name" value="Family A G protein-coupled receptor-like"/>
    <property type="match status" value="1"/>
</dbReference>
<keyword evidence="6 11" id="KW-0472">Membrane</keyword>
<dbReference type="InterPro" id="IPR017452">
    <property type="entry name" value="GPCR_Rhodpsn_7TM"/>
</dbReference>
<feature type="transmembrane region" description="Helical" evidence="11">
    <location>
        <begin position="32"/>
        <end position="50"/>
    </location>
</feature>
<dbReference type="InterPro" id="IPR000276">
    <property type="entry name" value="GPCR_Rhodpsn"/>
</dbReference>
<feature type="domain" description="G-protein coupled receptors family 1 profile" evidence="12">
    <location>
        <begin position="41"/>
        <end position="292"/>
    </location>
</feature>
<dbReference type="Gene3D" id="1.20.1070.10">
    <property type="entry name" value="Rhodopsin 7-helix transmembrane proteins"/>
    <property type="match status" value="1"/>
</dbReference>
<keyword evidence="8" id="KW-0325">Glycoprotein</keyword>
<organism evidence="13 14">
    <name type="scientific">Magallana gigas</name>
    <name type="common">Pacific oyster</name>
    <name type="synonym">Crassostrea gigas</name>
    <dbReference type="NCBI Taxonomy" id="29159"/>
    <lineage>
        <taxon>Eukaryota</taxon>
        <taxon>Metazoa</taxon>
        <taxon>Spiralia</taxon>
        <taxon>Lophotrochozoa</taxon>
        <taxon>Mollusca</taxon>
        <taxon>Bivalvia</taxon>
        <taxon>Autobranchia</taxon>
        <taxon>Pteriomorphia</taxon>
        <taxon>Ostreida</taxon>
        <taxon>Ostreoidea</taxon>
        <taxon>Ostreidae</taxon>
        <taxon>Magallana</taxon>
    </lineage>
</organism>
<evidence type="ECO:0000256" key="5">
    <source>
        <dbReference type="ARBA" id="ARBA00023040"/>
    </source>
</evidence>
<dbReference type="InterPro" id="IPR008365">
    <property type="entry name" value="Prostanoid_rcpt"/>
</dbReference>